<keyword evidence="3 9" id="KW-1003">Cell membrane</keyword>
<keyword evidence="2 9" id="KW-0813">Transport</keyword>
<evidence type="ECO:0000256" key="2">
    <source>
        <dbReference type="ARBA" id="ARBA00022448"/>
    </source>
</evidence>
<evidence type="ECO:0000259" key="11">
    <source>
        <dbReference type="Pfam" id="PF21760"/>
    </source>
</evidence>
<reference evidence="13 14" key="1">
    <citation type="journal article" date="2016" name="Nat. Commun.">
        <title>Thousands of microbial genomes shed light on interconnected biogeochemical processes in an aquifer system.</title>
        <authorList>
            <person name="Anantharaman K."/>
            <person name="Brown C.T."/>
            <person name="Hug L.A."/>
            <person name="Sharon I."/>
            <person name="Castelle C.J."/>
            <person name="Probst A.J."/>
            <person name="Thomas B.C."/>
            <person name="Singh A."/>
            <person name="Wilkins M.J."/>
            <person name="Karaoz U."/>
            <person name="Brodie E.L."/>
            <person name="Williams K.H."/>
            <person name="Hubbard S.S."/>
            <person name="Banfield J.F."/>
        </authorList>
    </citation>
    <scope>NUCLEOTIDE SEQUENCE [LARGE SCALE GENOMIC DNA]</scope>
</reference>
<gene>
    <name evidence="9" type="primary">secD</name>
    <name evidence="13" type="ORF">A3C72_00560</name>
</gene>
<keyword evidence="5 9" id="KW-0653">Protein transport</keyword>
<dbReference type="Gene3D" id="3.30.70.3400">
    <property type="match status" value="1"/>
</dbReference>
<keyword evidence="7 9" id="KW-0811">Translocation</keyword>
<dbReference type="Pfam" id="PF02355">
    <property type="entry name" value="SecD_SecF_C"/>
    <property type="match status" value="1"/>
</dbReference>
<comment type="function">
    <text evidence="9">Part of the Sec protein translocase complex. Interacts with the SecYEG preprotein conducting channel. SecDF uses the proton motive force (PMF) to complete protein translocation after the ATP-dependent function of SecA.</text>
</comment>
<dbReference type="GO" id="GO:0065002">
    <property type="term" value="P:intracellular protein transmembrane transport"/>
    <property type="evidence" value="ECO:0007669"/>
    <property type="project" value="UniProtKB-UniRule"/>
</dbReference>
<feature type="transmembrane region" description="Helical" evidence="9">
    <location>
        <begin position="308"/>
        <end position="328"/>
    </location>
</feature>
<dbReference type="PANTHER" id="PTHR30081">
    <property type="entry name" value="PROTEIN-EXPORT MEMBRANE PROTEIN SEC"/>
    <property type="match status" value="1"/>
</dbReference>
<dbReference type="InterPro" id="IPR022813">
    <property type="entry name" value="SecD/SecF_arch_bac"/>
</dbReference>
<evidence type="ECO:0000256" key="4">
    <source>
        <dbReference type="ARBA" id="ARBA00022692"/>
    </source>
</evidence>
<feature type="transmembrane region" description="Helical" evidence="9">
    <location>
        <begin position="412"/>
        <end position="434"/>
    </location>
</feature>
<keyword evidence="6 9" id="KW-1133">Transmembrane helix</keyword>
<comment type="caution">
    <text evidence="9">Lacks conserved residue(s) required for the propagation of feature annotation.</text>
</comment>
<dbReference type="HAMAP" id="MF_01463_B">
    <property type="entry name" value="SecD_B"/>
    <property type="match status" value="1"/>
</dbReference>
<dbReference type="SUPFAM" id="SSF82866">
    <property type="entry name" value="Multidrug efflux transporter AcrB transmembrane domain"/>
    <property type="match status" value="1"/>
</dbReference>
<dbReference type="GO" id="GO:0005886">
    <property type="term" value="C:plasma membrane"/>
    <property type="evidence" value="ECO:0007669"/>
    <property type="project" value="UniProtKB-SubCell"/>
</dbReference>
<evidence type="ECO:0000313" key="14">
    <source>
        <dbReference type="Proteomes" id="UP000177130"/>
    </source>
</evidence>
<feature type="transmembrane region" description="Helical" evidence="9">
    <location>
        <begin position="388"/>
        <end position="406"/>
    </location>
</feature>
<dbReference type="InterPro" id="IPR048634">
    <property type="entry name" value="SecD_SecF_C"/>
</dbReference>
<dbReference type="Pfam" id="PF22599">
    <property type="entry name" value="SecDF_P1_head"/>
    <property type="match status" value="1"/>
</dbReference>
<comment type="similarity">
    <text evidence="9">Belongs to the SecD/SecF family. SecD subfamily.</text>
</comment>
<dbReference type="InterPro" id="IPR048631">
    <property type="entry name" value="SecD_1st"/>
</dbReference>
<dbReference type="Proteomes" id="UP000177130">
    <property type="component" value="Unassembled WGS sequence"/>
</dbReference>
<dbReference type="InterPro" id="IPR054384">
    <property type="entry name" value="SecDF_P1_head"/>
</dbReference>
<dbReference type="GO" id="GO:0006605">
    <property type="term" value="P:protein targeting"/>
    <property type="evidence" value="ECO:0007669"/>
    <property type="project" value="UniProtKB-UniRule"/>
</dbReference>
<name>A0A1G2MJY5_9BACT</name>
<dbReference type="PANTHER" id="PTHR30081:SF1">
    <property type="entry name" value="PROTEIN TRANSLOCASE SUBUNIT SECD"/>
    <property type="match status" value="1"/>
</dbReference>
<comment type="subunit">
    <text evidence="9">Forms a complex with SecF. Part of the essential Sec protein translocation apparatus which comprises SecA, SecYEG and auxiliary proteins SecDF. Other proteins may also be involved.</text>
</comment>
<evidence type="ECO:0000256" key="7">
    <source>
        <dbReference type="ARBA" id="ARBA00023010"/>
    </source>
</evidence>
<evidence type="ECO:0000259" key="10">
    <source>
        <dbReference type="Pfam" id="PF02355"/>
    </source>
</evidence>
<dbReference type="InterPro" id="IPR005791">
    <property type="entry name" value="SecD"/>
</dbReference>
<dbReference type="AlphaFoldDB" id="A0A1G2MJY5"/>
<feature type="domain" description="SecDF P1 head subdomain" evidence="12">
    <location>
        <begin position="167"/>
        <end position="261"/>
    </location>
</feature>
<feature type="domain" description="Protein export membrane protein SecD/SecF C-terminal" evidence="10">
    <location>
        <begin position="265"/>
        <end position="436"/>
    </location>
</feature>
<proteinExistence type="inferred from homology"/>
<dbReference type="InterPro" id="IPR055344">
    <property type="entry name" value="SecD_SecF_C_bact"/>
</dbReference>
<evidence type="ECO:0000259" key="12">
    <source>
        <dbReference type="Pfam" id="PF22599"/>
    </source>
</evidence>
<evidence type="ECO:0000256" key="1">
    <source>
        <dbReference type="ARBA" id="ARBA00004651"/>
    </source>
</evidence>
<accession>A0A1G2MJY5</accession>
<keyword evidence="8 9" id="KW-0472">Membrane</keyword>
<comment type="subcellular location">
    <subcellularLocation>
        <location evidence="1 9">Cell membrane</location>
        <topology evidence="1 9">Multi-pass membrane protein</topology>
    </subcellularLocation>
</comment>
<dbReference type="GO" id="GO:0043952">
    <property type="term" value="P:protein transport by the Sec complex"/>
    <property type="evidence" value="ECO:0007669"/>
    <property type="project" value="UniProtKB-UniRule"/>
</dbReference>
<comment type="caution">
    <text evidence="13">The sequence shown here is derived from an EMBL/GenBank/DDBJ whole genome shotgun (WGS) entry which is preliminary data.</text>
</comment>
<dbReference type="Gene3D" id="1.20.1640.10">
    <property type="entry name" value="Multidrug efflux transporter AcrB transmembrane domain"/>
    <property type="match status" value="1"/>
</dbReference>
<dbReference type="EMBL" id="MHRK01000037">
    <property type="protein sequence ID" value="OHA23331.1"/>
    <property type="molecule type" value="Genomic_DNA"/>
</dbReference>
<evidence type="ECO:0000256" key="3">
    <source>
        <dbReference type="ARBA" id="ARBA00022475"/>
    </source>
</evidence>
<feature type="transmembrane region" description="Helical" evidence="9">
    <location>
        <begin position="283"/>
        <end position="301"/>
    </location>
</feature>
<dbReference type="Pfam" id="PF21760">
    <property type="entry name" value="SecD_1st"/>
    <property type="match status" value="1"/>
</dbReference>
<dbReference type="Gene3D" id="3.30.1360.200">
    <property type="match status" value="1"/>
</dbReference>
<dbReference type="NCBIfam" id="TIGR00916">
    <property type="entry name" value="2A0604s01"/>
    <property type="match status" value="1"/>
</dbReference>
<evidence type="ECO:0000256" key="9">
    <source>
        <dbReference type="HAMAP-Rule" id="MF_01463"/>
    </source>
</evidence>
<feature type="domain" description="Protein translocase subunit SecDF P1" evidence="11">
    <location>
        <begin position="81"/>
        <end position="145"/>
    </location>
</feature>
<evidence type="ECO:0000256" key="5">
    <source>
        <dbReference type="ARBA" id="ARBA00022927"/>
    </source>
</evidence>
<dbReference type="NCBIfam" id="TIGR01129">
    <property type="entry name" value="secD"/>
    <property type="match status" value="1"/>
</dbReference>
<organism evidence="13 14">
    <name type="scientific">Candidatus Taylorbacteria bacterium RIFCSPHIGHO2_02_FULL_43_32b</name>
    <dbReference type="NCBI Taxonomy" id="1802306"/>
    <lineage>
        <taxon>Bacteria</taxon>
        <taxon>Candidatus Tayloriibacteriota</taxon>
    </lineage>
</organism>
<keyword evidence="4 9" id="KW-0812">Transmembrane</keyword>
<protein>
    <recommendedName>
        <fullName evidence="9">Protein translocase subunit SecD</fullName>
    </recommendedName>
</protein>
<dbReference type="STRING" id="1802306.A3C72_00560"/>
<evidence type="ECO:0000256" key="8">
    <source>
        <dbReference type="ARBA" id="ARBA00023136"/>
    </source>
</evidence>
<evidence type="ECO:0000256" key="6">
    <source>
        <dbReference type="ARBA" id="ARBA00022989"/>
    </source>
</evidence>
<evidence type="ECO:0000313" key="13">
    <source>
        <dbReference type="EMBL" id="OHA23331.1"/>
    </source>
</evidence>
<feature type="transmembrane region" description="Helical" evidence="9">
    <location>
        <begin position="334"/>
        <end position="355"/>
    </location>
</feature>
<sequence>MAKRRISALILIAVAAVVGYFVYQTELVKMVPGETASSTPVASVSNYAFKLGLDLNGGTHLVYRADTSKVLESDINSAMTALRDVIERRVNMFGVSEPLVQVEEGGVLGSGREERLIVELPGVTDVKDAVAMIGQTPLLEFKLANEFPGLSEEELQQKTIDEVFSPTGLTGQYLKRATLTFDPNTGEPQVTIDFNSEGKKMFGDITRDNIGRVVAIFLDGVPISTPVIREVILEGTAQISGNFKIDEARTLVRNLNYGALPMPISLVSTETIGPSLGTAAVNAGLKAGLWSFVIIAIFLIVWYRLPGLLASIALLIYVILNLAIFKLIPVTLTAAGIAGFVLSLGMAVDANILIFERMKEELKMGRTLEDAMKEGFARAWLSIRDSNLSSIITATILYFFATTNIIKGFALVFGIGVLTSMFTAITASRTLLLAMRLKDSKLSRFLFTSGIR</sequence>
<dbReference type="GO" id="GO:0015450">
    <property type="term" value="F:protein-transporting ATPase activity"/>
    <property type="evidence" value="ECO:0007669"/>
    <property type="project" value="InterPro"/>
</dbReference>